<feature type="domain" description="NADPH-dependent FMN reductase-like" evidence="1">
    <location>
        <begin position="2"/>
        <end position="147"/>
    </location>
</feature>
<dbReference type="Proteomes" id="UP001595765">
    <property type="component" value="Unassembled WGS sequence"/>
</dbReference>
<dbReference type="PANTHER" id="PTHR30543:SF21">
    <property type="entry name" value="NAD(P)H-DEPENDENT FMN REDUCTASE LOT6"/>
    <property type="match status" value="1"/>
</dbReference>
<protein>
    <submittedName>
        <fullName evidence="2">NADPH-dependent FMN reductase</fullName>
        <ecNumber evidence="2">1.-.-.-</ecNumber>
    </submittedName>
</protein>
<organism evidence="2 3">
    <name type="scientific">Streptomyces polygonati</name>
    <dbReference type="NCBI Taxonomy" id="1617087"/>
    <lineage>
        <taxon>Bacteria</taxon>
        <taxon>Bacillati</taxon>
        <taxon>Actinomycetota</taxon>
        <taxon>Actinomycetes</taxon>
        <taxon>Kitasatosporales</taxon>
        <taxon>Streptomycetaceae</taxon>
        <taxon>Streptomyces</taxon>
    </lineage>
</organism>
<keyword evidence="3" id="KW-1185">Reference proteome</keyword>
<dbReference type="PANTHER" id="PTHR30543">
    <property type="entry name" value="CHROMATE REDUCTASE"/>
    <property type="match status" value="1"/>
</dbReference>
<dbReference type="EMBL" id="JBHSBB010000005">
    <property type="protein sequence ID" value="MFC4030686.1"/>
    <property type="molecule type" value="Genomic_DNA"/>
</dbReference>
<dbReference type="InterPro" id="IPR029039">
    <property type="entry name" value="Flavoprotein-like_sf"/>
</dbReference>
<evidence type="ECO:0000313" key="3">
    <source>
        <dbReference type="Proteomes" id="UP001595765"/>
    </source>
</evidence>
<sequence length="187" mass="20689">MTKIGIILGSTRPGRNGEAVARWVTEIASQRTDAEFELVDLLDYKLPHLDEAYPPSMRQYTQPHTLEWASKIDSFDGYIMVTPEYNHSTSGVLKNAIDFLNAEWNNKAVGFVGYGALGGARAVEHLRLIAGELQMADVRAQVALSLYTDFENFSVFKPSDIQRDALTTTLDQVVAWSAALAPLRAKA</sequence>
<dbReference type="Pfam" id="PF03358">
    <property type="entry name" value="FMN_red"/>
    <property type="match status" value="1"/>
</dbReference>
<dbReference type="EC" id="1.-.-.-" evidence="2"/>
<proteinExistence type="predicted"/>
<dbReference type="SUPFAM" id="SSF52218">
    <property type="entry name" value="Flavoproteins"/>
    <property type="match status" value="1"/>
</dbReference>
<dbReference type="GO" id="GO:0016491">
    <property type="term" value="F:oxidoreductase activity"/>
    <property type="evidence" value="ECO:0007669"/>
    <property type="project" value="UniProtKB-KW"/>
</dbReference>
<keyword evidence="2" id="KW-0560">Oxidoreductase</keyword>
<comment type="caution">
    <text evidence="2">The sequence shown here is derived from an EMBL/GenBank/DDBJ whole genome shotgun (WGS) entry which is preliminary data.</text>
</comment>
<dbReference type="InterPro" id="IPR005025">
    <property type="entry name" value="FMN_Rdtase-like_dom"/>
</dbReference>
<name>A0ABV8HIF8_9ACTN</name>
<reference evidence="3" key="1">
    <citation type="journal article" date="2019" name="Int. J. Syst. Evol. Microbiol.">
        <title>The Global Catalogue of Microorganisms (GCM) 10K type strain sequencing project: providing services to taxonomists for standard genome sequencing and annotation.</title>
        <authorList>
            <consortium name="The Broad Institute Genomics Platform"/>
            <consortium name="The Broad Institute Genome Sequencing Center for Infectious Disease"/>
            <person name="Wu L."/>
            <person name="Ma J."/>
        </authorList>
    </citation>
    <scope>NUCLEOTIDE SEQUENCE [LARGE SCALE GENOMIC DNA]</scope>
    <source>
        <strain evidence="3">CGMCC 4.7237</strain>
    </source>
</reference>
<accession>A0ABV8HIF8</accession>
<dbReference type="InterPro" id="IPR050712">
    <property type="entry name" value="NAD(P)H-dep_reductase"/>
</dbReference>
<gene>
    <name evidence="2" type="ORF">ACFO3J_04295</name>
</gene>
<dbReference type="RefSeq" id="WP_386426248.1">
    <property type="nucleotide sequence ID" value="NZ_JBHSBB010000005.1"/>
</dbReference>
<evidence type="ECO:0000313" key="2">
    <source>
        <dbReference type="EMBL" id="MFC4030686.1"/>
    </source>
</evidence>
<dbReference type="Gene3D" id="3.40.50.360">
    <property type="match status" value="1"/>
</dbReference>
<evidence type="ECO:0000259" key="1">
    <source>
        <dbReference type="Pfam" id="PF03358"/>
    </source>
</evidence>